<dbReference type="OrthoDB" id="421838at2759"/>
<evidence type="ECO:0000256" key="1">
    <source>
        <dbReference type="SAM" id="SignalP"/>
    </source>
</evidence>
<name>A0A9E7H5E8_9LILI</name>
<proteinExistence type="predicted"/>
<sequence>MCTINNTFCVVYVICRFSLMLCGHRCTTSLNDGKEKFSNWALDKGGVGALELVAMDMKARGMYVCRTLSYKDSEFEVIEAPLEERMMVLSY</sequence>
<keyword evidence="4" id="KW-1185">Reference proteome</keyword>
<protein>
    <submittedName>
        <fullName evidence="3">PHD</fullName>
    </submittedName>
</protein>
<dbReference type="InterPro" id="IPR039187">
    <property type="entry name" value="SNO_AAA"/>
</dbReference>
<feature type="signal peptide" evidence="1">
    <location>
        <begin position="1"/>
        <end position="29"/>
    </location>
</feature>
<dbReference type="GO" id="GO:0031490">
    <property type="term" value="F:chromatin DNA binding"/>
    <property type="evidence" value="ECO:0007669"/>
    <property type="project" value="TreeGrafter"/>
</dbReference>
<feature type="domain" description="Strawberry notch AAA" evidence="2">
    <location>
        <begin position="41"/>
        <end position="87"/>
    </location>
</feature>
<reference evidence="3" key="1">
    <citation type="submission" date="2022-05" db="EMBL/GenBank/DDBJ databases">
        <title>The Musa troglodytarum L. genome provides insights into the mechanism of non-climacteric behaviour and enrichment of carotenoids.</title>
        <authorList>
            <person name="Wang J."/>
        </authorList>
    </citation>
    <scope>NUCLEOTIDE SEQUENCE</scope>
    <source>
        <tissue evidence="3">Leaf</tissue>
    </source>
</reference>
<dbReference type="Pfam" id="PF13872">
    <property type="entry name" value="AAA_34"/>
    <property type="match status" value="1"/>
</dbReference>
<evidence type="ECO:0000313" key="4">
    <source>
        <dbReference type="Proteomes" id="UP001055439"/>
    </source>
</evidence>
<dbReference type="GO" id="GO:0006355">
    <property type="term" value="P:regulation of DNA-templated transcription"/>
    <property type="evidence" value="ECO:0007669"/>
    <property type="project" value="InterPro"/>
</dbReference>
<dbReference type="AlphaFoldDB" id="A0A9E7H5E8"/>
<evidence type="ECO:0000259" key="2">
    <source>
        <dbReference type="Pfam" id="PF13872"/>
    </source>
</evidence>
<dbReference type="Proteomes" id="UP001055439">
    <property type="component" value="Chromosome 8"/>
</dbReference>
<dbReference type="PANTHER" id="PTHR12706">
    <property type="entry name" value="STRAWBERRY NOTCH-RELATED"/>
    <property type="match status" value="1"/>
</dbReference>
<dbReference type="GO" id="GO:0042393">
    <property type="term" value="F:histone binding"/>
    <property type="evidence" value="ECO:0007669"/>
    <property type="project" value="TreeGrafter"/>
</dbReference>
<evidence type="ECO:0000313" key="3">
    <source>
        <dbReference type="EMBL" id="URE27929.1"/>
    </source>
</evidence>
<dbReference type="EMBL" id="CP097510">
    <property type="protein sequence ID" value="URE27929.1"/>
    <property type="molecule type" value="Genomic_DNA"/>
</dbReference>
<keyword evidence="1" id="KW-0732">Signal</keyword>
<dbReference type="InterPro" id="IPR026741">
    <property type="entry name" value="SNO"/>
</dbReference>
<accession>A0A9E7H5E8</accession>
<organism evidence="3 4">
    <name type="scientific">Musa troglodytarum</name>
    <name type="common">fe'i banana</name>
    <dbReference type="NCBI Taxonomy" id="320322"/>
    <lineage>
        <taxon>Eukaryota</taxon>
        <taxon>Viridiplantae</taxon>
        <taxon>Streptophyta</taxon>
        <taxon>Embryophyta</taxon>
        <taxon>Tracheophyta</taxon>
        <taxon>Spermatophyta</taxon>
        <taxon>Magnoliopsida</taxon>
        <taxon>Liliopsida</taxon>
        <taxon>Zingiberales</taxon>
        <taxon>Musaceae</taxon>
        <taxon>Musa</taxon>
    </lineage>
</organism>
<gene>
    <name evidence="3" type="ORF">MUK42_37564</name>
</gene>
<dbReference type="PANTHER" id="PTHR12706:SF13">
    <property type="entry name" value="PROTEIN FORGETTER 1"/>
    <property type="match status" value="1"/>
</dbReference>
<dbReference type="GO" id="GO:0005634">
    <property type="term" value="C:nucleus"/>
    <property type="evidence" value="ECO:0007669"/>
    <property type="project" value="TreeGrafter"/>
</dbReference>
<feature type="chain" id="PRO_5039666847" evidence="1">
    <location>
        <begin position="30"/>
        <end position="91"/>
    </location>
</feature>